<dbReference type="RefSeq" id="WP_051985957.1">
    <property type="nucleotide sequence ID" value="NZ_JPER01000001.1"/>
</dbReference>
<dbReference type="OrthoDB" id="6238397at2"/>
<dbReference type="Gene3D" id="3.30.700.10">
    <property type="entry name" value="Glycoprotein, Type 4 Pilin"/>
    <property type="match status" value="1"/>
</dbReference>
<protein>
    <submittedName>
        <fullName evidence="2">Uncharacterized protein</fullName>
    </submittedName>
</protein>
<dbReference type="InterPro" id="IPR045584">
    <property type="entry name" value="Pilin-like"/>
</dbReference>
<dbReference type="STRING" id="435908.IDSA_00115"/>
<dbReference type="Pfam" id="PF07963">
    <property type="entry name" value="N_methyl"/>
    <property type="match status" value="1"/>
</dbReference>
<dbReference type="NCBIfam" id="TIGR02532">
    <property type="entry name" value="IV_pilin_GFxxxE"/>
    <property type="match status" value="1"/>
</dbReference>
<gene>
    <name evidence="2" type="ORF">IDSA_00115</name>
</gene>
<dbReference type="InterPro" id="IPR012902">
    <property type="entry name" value="N_methyl_site"/>
</dbReference>
<dbReference type="eggNOG" id="COG4968">
    <property type="taxonomic scope" value="Bacteria"/>
</dbReference>
<accession>A0A094IZD6</accession>
<evidence type="ECO:0000313" key="2">
    <source>
        <dbReference type="EMBL" id="KFZ31179.1"/>
    </source>
</evidence>
<organism evidence="2 3">
    <name type="scientific">Pseudidiomarina salinarum</name>
    <dbReference type="NCBI Taxonomy" id="435908"/>
    <lineage>
        <taxon>Bacteria</taxon>
        <taxon>Pseudomonadati</taxon>
        <taxon>Pseudomonadota</taxon>
        <taxon>Gammaproteobacteria</taxon>
        <taxon>Alteromonadales</taxon>
        <taxon>Idiomarinaceae</taxon>
        <taxon>Pseudidiomarina</taxon>
    </lineage>
</organism>
<feature type="transmembrane region" description="Helical" evidence="1">
    <location>
        <begin position="12"/>
        <end position="36"/>
    </location>
</feature>
<keyword evidence="3" id="KW-1185">Reference proteome</keyword>
<name>A0A094IZD6_9GAMM</name>
<keyword evidence="1" id="KW-1133">Transmembrane helix</keyword>
<proteinExistence type="predicted"/>
<dbReference type="SUPFAM" id="SSF54523">
    <property type="entry name" value="Pili subunits"/>
    <property type="match status" value="1"/>
</dbReference>
<dbReference type="Proteomes" id="UP000054363">
    <property type="component" value="Unassembled WGS sequence"/>
</dbReference>
<comment type="caution">
    <text evidence="2">The sequence shown here is derived from an EMBL/GenBank/DDBJ whole genome shotgun (WGS) entry which is preliminary data.</text>
</comment>
<evidence type="ECO:0000256" key="1">
    <source>
        <dbReference type="SAM" id="Phobius"/>
    </source>
</evidence>
<sequence>MSPQKSPKAKGFTIIELVVVMVIIGILAVSAAPVFLGRDGVDEYLFQARLQSVLRLQQQRAMQDTINCYAVRIESNRFAAVDDCNASSISDPLTDPGSGIAADEAQDAGVTLSSSAASVPYNIPFNALGCPVAAPADCEAGVNHQITLSGQSALQVCVTNQGYVTTGSCP</sequence>
<reference evidence="2 3" key="1">
    <citation type="submission" date="2014-06" db="EMBL/GenBank/DDBJ databases">
        <title>The draft genome sequence of Idiomarina salinarum ISL-52.</title>
        <authorList>
            <person name="Du J."/>
            <person name="Shao Z."/>
        </authorList>
    </citation>
    <scope>NUCLEOTIDE SEQUENCE [LARGE SCALE GENOMIC DNA]</scope>
    <source>
        <strain evidence="2 3">ISL-52</strain>
    </source>
</reference>
<keyword evidence="1" id="KW-0472">Membrane</keyword>
<keyword evidence="1" id="KW-0812">Transmembrane</keyword>
<evidence type="ECO:0000313" key="3">
    <source>
        <dbReference type="Proteomes" id="UP000054363"/>
    </source>
</evidence>
<dbReference type="AlphaFoldDB" id="A0A094IZD6"/>
<dbReference type="EMBL" id="JPER01000001">
    <property type="protein sequence ID" value="KFZ31179.1"/>
    <property type="molecule type" value="Genomic_DNA"/>
</dbReference>